<comment type="caution">
    <text evidence="5">The sequence shown here is derived from an EMBL/GenBank/DDBJ whole genome shotgun (WGS) entry which is preliminary data.</text>
</comment>
<accession>A0ABS1HBH1</accession>
<evidence type="ECO:0000313" key="5">
    <source>
        <dbReference type="EMBL" id="MBK3496759.1"/>
    </source>
</evidence>
<dbReference type="GO" id="GO:0008667">
    <property type="term" value="F:2,3-dihydro-2,3-dihydroxybenzoate dehydrogenase activity"/>
    <property type="evidence" value="ECO:0007669"/>
    <property type="project" value="UniProtKB-EC"/>
</dbReference>
<keyword evidence="2 5" id="KW-0560">Oxidoreductase</keyword>
<dbReference type="EC" id="1.3.1.28" evidence="3"/>
<sequence length="262" mass="27552">MVDFLECSGKVALVTGGAQGIGAAAVQALAKLGMVVAAIDYNAEKLNGHVNELKSQGLDVYAFPADVSDSHAIVGIVDEIERDIGPIETLVNVAGVLCTGMIESFSDQDWAKTFAVNSTGVFNVSRSVSTYMITRKRGSIVTVGSNAASVPRISFAAYAASKAAAVMFTKCLGLELAQYNIRCNIVSPGSTDTEMQWSMWNNENGAQAVINGMPETFKVGIPLNKIAMPSDIVDAILFFISDQSNHITMSNLCVDGGATLGA</sequence>
<dbReference type="PRINTS" id="PR01397">
    <property type="entry name" value="DHBDHDRGNASE"/>
</dbReference>
<dbReference type="InterPro" id="IPR003560">
    <property type="entry name" value="DHB_DH"/>
</dbReference>
<dbReference type="Gene3D" id="3.40.50.720">
    <property type="entry name" value="NAD(P)-binding Rossmann-like Domain"/>
    <property type="match status" value="1"/>
</dbReference>
<dbReference type="Pfam" id="PF00106">
    <property type="entry name" value="adh_short"/>
    <property type="match status" value="1"/>
</dbReference>
<dbReference type="EMBL" id="JAEOAH010000038">
    <property type="protein sequence ID" value="MBK3496759.1"/>
    <property type="molecule type" value="Genomic_DNA"/>
</dbReference>
<comment type="similarity">
    <text evidence="1 4">Belongs to the short-chain dehydrogenases/reductases (SDR) family.</text>
</comment>
<dbReference type="InterPro" id="IPR002347">
    <property type="entry name" value="SDR_fam"/>
</dbReference>
<name>A0ABS1HBH1_9BACL</name>
<reference evidence="5 6" key="1">
    <citation type="submission" date="2020-12" db="EMBL/GenBank/DDBJ databases">
        <title>YIM B01967 draft genome.</title>
        <authorList>
            <person name="Yan X."/>
        </authorList>
    </citation>
    <scope>NUCLEOTIDE SEQUENCE [LARGE SCALE GENOMIC DNA]</scope>
    <source>
        <strain evidence="5 6">YIM B01967</strain>
    </source>
</reference>
<dbReference type="NCBIfam" id="TIGR04316">
    <property type="entry name" value="dhbA_paeA"/>
    <property type="match status" value="1"/>
</dbReference>
<organism evidence="5 6">
    <name type="scientific">Viridibacillus soli</name>
    <dbReference type="NCBI Taxonomy" id="2798301"/>
    <lineage>
        <taxon>Bacteria</taxon>
        <taxon>Bacillati</taxon>
        <taxon>Bacillota</taxon>
        <taxon>Bacilli</taxon>
        <taxon>Bacillales</taxon>
        <taxon>Caryophanaceae</taxon>
        <taxon>Viridibacillus</taxon>
    </lineage>
</organism>
<keyword evidence="6" id="KW-1185">Reference proteome</keyword>
<dbReference type="PROSITE" id="PS00061">
    <property type="entry name" value="ADH_SHORT"/>
    <property type="match status" value="1"/>
</dbReference>
<gene>
    <name evidence="5" type="ORF">JFL43_18200</name>
</gene>
<evidence type="ECO:0000313" key="6">
    <source>
        <dbReference type="Proteomes" id="UP000618943"/>
    </source>
</evidence>
<dbReference type="Proteomes" id="UP000618943">
    <property type="component" value="Unassembled WGS sequence"/>
</dbReference>
<dbReference type="PANTHER" id="PTHR42760">
    <property type="entry name" value="SHORT-CHAIN DEHYDROGENASES/REDUCTASES FAMILY MEMBER"/>
    <property type="match status" value="1"/>
</dbReference>
<evidence type="ECO:0000256" key="2">
    <source>
        <dbReference type="ARBA" id="ARBA00023002"/>
    </source>
</evidence>
<dbReference type="PANTHER" id="PTHR42760:SF115">
    <property type="entry name" value="3-OXOACYL-[ACYL-CARRIER-PROTEIN] REDUCTASE FABG"/>
    <property type="match status" value="1"/>
</dbReference>
<evidence type="ECO:0000256" key="4">
    <source>
        <dbReference type="RuleBase" id="RU000363"/>
    </source>
</evidence>
<dbReference type="InterPro" id="IPR036291">
    <property type="entry name" value="NAD(P)-bd_dom_sf"/>
</dbReference>
<protein>
    <recommendedName>
        <fullName evidence="3">2,3-dihydro-2,3-dihydroxybenzoate dehydrogenase</fullName>
        <ecNumber evidence="3">1.3.1.28</ecNumber>
    </recommendedName>
</protein>
<evidence type="ECO:0000256" key="1">
    <source>
        <dbReference type="ARBA" id="ARBA00006484"/>
    </source>
</evidence>
<dbReference type="PRINTS" id="PR00080">
    <property type="entry name" value="SDRFAMILY"/>
</dbReference>
<evidence type="ECO:0000256" key="3">
    <source>
        <dbReference type="NCBIfam" id="TIGR04316"/>
    </source>
</evidence>
<proteinExistence type="inferred from homology"/>
<dbReference type="SUPFAM" id="SSF51735">
    <property type="entry name" value="NAD(P)-binding Rossmann-fold domains"/>
    <property type="match status" value="1"/>
</dbReference>
<dbReference type="NCBIfam" id="NF006074">
    <property type="entry name" value="PRK08220.1"/>
    <property type="match status" value="1"/>
</dbReference>
<dbReference type="InterPro" id="IPR020904">
    <property type="entry name" value="Sc_DH/Rdtase_CS"/>
</dbReference>